<feature type="coiled-coil region" evidence="1">
    <location>
        <begin position="230"/>
        <end position="283"/>
    </location>
</feature>
<feature type="compositionally biased region" description="Basic and acidic residues" evidence="2">
    <location>
        <begin position="351"/>
        <end position="385"/>
    </location>
</feature>
<feature type="region of interest" description="Disordered" evidence="2">
    <location>
        <begin position="39"/>
        <end position="102"/>
    </location>
</feature>
<accession>A0A914H9R8</accession>
<keyword evidence="1" id="KW-0175">Coiled coil</keyword>
<feature type="compositionally biased region" description="Low complexity" evidence="2">
    <location>
        <begin position="76"/>
        <end position="96"/>
    </location>
</feature>
<dbReference type="WBParaSite" id="Gr19_v10_g1536.t2">
    <property type="protein sequence ID" value="Gr19_v10_g1536.t2"/>
    <property type="gene ID" value="Gr19_v10_g1536"/>
</dbReference>
<proteinExistence type="predicted"/>
<evidence type="ECO:0000313" key="4">
    <source>
        <dbReference type="WBParaSite" id="Gr19_v10_g1536.t2"/>
    </source>
</evidence>
<name>A0A914H9R8_GLORO</name>
<reference evidence="4" key="1">
    <citation type="submission" date="2022-11" db="UniProtKB">
        <authorList>
            <consortium name="WormBaseParasite"/>
        </authorList>
    </citation>
    <scope>IDENTIFICATION</scope>
</reference>
<sequence length="464" mass="51893">MVRTYTFNPSTQSSLSTSLPALPPAAVFAHSASIRRRAAPAPPPQLLPHHPTAFPATRHRRDLPPPDPQSHNRNASNISSSSGIGESSFSPTAASSSEHRQVVVEEERTTFIGIRSVLINGQRFFQPVSVPAMPSSSVPVEAVAPLLALSTVTNNGQNYQQKSQKVCAFPDFVVPPPGEGNSPWIRGNPQPKNGEQRDSHTWQQAFEAKTKAHFGATFGRESTGGWIETAKAAEQERHRMELLAQVEENRQQRIRERQRDWQMEERERIKDELYQQRMQMELEEERRREREKALLVELKMAKLAAAQRATEETLRAAKNGENPRGKGAPRGQPMPSDLFDSNGTATKQRQRSLENRTPEGRDQLEWWERKDRRKEMEKANGRGERPVQSPVIPAFSGGARGRRAASGDSRRSGESAGGRGHIRRPNGGNGGQTAHEPSTARRQRTLDTDSGRHIARRYNTDQNF</sequence>
<feature type="region of interest" description="Disordered" evidence="2">
    <location>
        <begin position="178"/>
        <end position="198"/>
    </location>
</feature>
<evidence type="ECO:0000256" key="2">
    <source>
        <dbReference type="SAM" id="MobiDB-lite"/>
    </source>
</evidence>
<evidence type="ECO:0000256" key="1">
    <source>
        <dbReference type="SAM" id="Coils"/>
    </source>
</evidence>
<evidence type="ECO:0000313" key="3">
    <source>
        <dbReference type="Proteomes" id="UP000887572"/>
    </source>
</evidence>
<feature type="region of interest" description="Disordered" evidence="2">
    <location>
        <begin position="314"/>
        <end position="464"/>
    </location>
</feature>
<keyword evidence="3" id="KW-1185">Reference proteome</keyword>
<protein>
    <submittedName>
        <fullName evidence="4">Uncharacterized protein</fullName>
    </submittedName>
</protein>
<dbReference type="Proteomes" id="UP000887572">
    <property type="component" value="Unplaced"/>
</dbReference>
<organism evidence="3 4">
    <name type="scientific">Globodera rostochiensis</name>
    <name type="common">Golden nematode worm</name>
    <name type="synonym">Heterodera rostochiensis</name>
    <dbReference type="NCBI Taxonomy" id="31243"/>
    <lineage>
        <taxon>Eukaryota</taxon>
        <taxon>Metazoa</taxon>
        <taxon>Ecdysozoa</taxon>
        <taxon>Nematoda</taxon>
        <taxon>Chromadorea</taxon>
        <taxon>Rhabditida</taxon>
        <taxon>Tylenchina</taxon>
        <taxon>Tylenchomorpha</taxon>
        <taxon>Tylenchoidea</taxon>
        <taxon>Heteroderidae</taxon>
        <taxon>Heteroderinae</taxon>
        <taxon>Globodera</taxon>
    </lineage>
</organism>
<dbReference type="AlphaFoldDB" id="A0A914H9R8"/>